<sequence length="270" mass="30289">MTPQALLSPLLAIAEEAGRHIAAIYQQGNINPQLKADHTPVTNADLAAHRLLCERLQALTPEIPVLSEEDCQIALTERAAWPRYWLIDPLDGTQEFIYGSGEFSTMIALMDNHQPVMGVIYAPMTQMWYYAVQGQGAYKRDQHGQETRLQIRATAPDSHSLRVAVSRRQSLPRLQQQLNPQWNYQFVPYGSSSLKSCMVAEGLVDCYLRLGPTGEWDTAAAQCILHEAGGDLRDLHLEALTYNRRDTLENPDFISFGNPALPWKTILTNC</sequence>
<evidence type="ECO:0000313" key="12">
    <source>
        <dbReference type="Proteomes" id="UP000664658"/>
    </source>
</evidence>
<feature type="binding site" evidence="9">
    <location>
        <position position="217"/>
    </location>
    <ligand>
        <name>Mg(2+)</name>
        <dbReference type="ChEBI" id="CHEBI:18420"/>
        <label>2</label>
    </ligand>
</feature>
<feature type="binding site" evidence="10">
    <location>
        <position position="217"/>
    </location>
    <ligand>
        <name>Mg(2+)</name>
        <dbReference type="ChEBI" id="CHEBI:18420"/>
        <label>1</label>
        <note>catalytic</note>
    </ligand>
</feature>
<feature type="binding site" evidence="9">
    <location>
        <position position="88"/>
    </location>
    <ligand>
        <name>Mg(2+)</name>
        <dbReference type="ChEBI" id="CHEBI:18420"/>
        <label>1</label>
    </ligand>
</feature>
<evidence type="ECO:0000256" key="3">
    <source>
        <dbReference type="ARBA" id="ARBA00022475"/>
    </source>
</evidence>
<evidence type="ECO:0000256" key="7">
    <source>
        <dbReference type="ARBA" id="ARBA00022842"/>
    </source>
</evidence>
<keyword evidence="7 9" id="KW-0460">Magnesium</keyword>
<reference evidence="11" key="1">
    <citation type="submission" date="2021-03" db="EMBL/GenBank/DDBJ databases">
        <title>Plesiomonas shigelloides zfcc0051, isolated from zebrafish feces.</title>
        <authorList>
            <person name="Vanderhoek Z."/>
            <person name="Gaulke C."/>
        </authorList>
    </citation>
    <scope>NUCLEOTIDE SEQUENCE</scope>
    <source>
        <strain evidence="11">Zfcc0051</strain>
    </source>
</reference>
<evidence type="ECO:0000256" key="4">
    <source>
        <dbReference type="ARBA" id="ARBA00022519"/>
    </source>
</evidence>
<dbReference type="PROSITE" id="PS00630">
    <property type="entry name" value="IMP_2"/>
    <property type="match status" value="1"/>
</dbReference>
<keyword evidence="4 9" id="KW-0997">Cell inner membrane</keyword>
<dbReference type="GO" id="GO:0046854">
    <property type="term" value="P:phosphatidylinositol phosphate biosynthetic process"/>
    <property type="evidence" value="ECO:0007669"/>
    <property type="project" value="InterPro"/>
</dbReference>
<dbReference type="PROSITE" id="PS00629">
    <property type="entry name" value="IMP_1"/>
    <property type="match status" value="1"/>
</dbReference>
<keyword evidence="8 9" id="KW-0472">Membrane</keyword>
<name>A0A8I1W4B6_PLESH</name>
<evidence type="ECO:0000313" key="11">
    <source>
        <dbReference type="EMBL" id="MBO1107268.1"/>
    </source>
</evidence>
<feature type="binding site" evidence="10">
    <location>
        <position position="68"/>
    </location>
    <ligand>
        <name>Mg(2+)</name>
        <dbReference type="ChEBI" id="CHEBI:18420"/>
        <label>1</label>
        <note>catalytic</note>
    </ligand>
</feature>
<protein>
    <recommendedName>
        <fullName evidence="9">3'(2'),5'-bisphosphate nucleotidase CysQ</fullName>
        <ecNumber evidence="9">3.1.3.7</ecNumber>
    </recommendedName>
    <alternativeName>
        <fullName evidence="9">3'(2'),5-bisphosphonucleoside 3'(2')-phosphohydrolase</fullName>
    </alternativeName>
    <alternativeName>
        <fullName evidence="9">3'-phosphoadenosine 5'-phosphate phosphatase</fullName>
        <shortName evidence="9">PAP phosphatase</shortName>
    </alternativeName>
</protein>
<dbReference type="HAMAP" id="MF_02095">
    <property type="entry name" value="CysQ"/>
    <property type="match status" value="1"/>
</dbReference>
<dbReference type="RefSeq" id="WP_207541623.1">
    <property type="nucleotide sequence ID" value="NZ_JAFNAA010000003.1"/>
</dbReference>
<keyword evidence="3 9" id="KW-1003">Cell membrane</keyword>
<keyword evidence="5 9" id="KW-0479">Metal-binding</keyword>
<feature type="binding site" evidence="9">
    <location>
        <position position="88"/>
    </location>
    <ligand>
        <name>Mg(2+)</name>
        <dbReference type="ChEBI" id="CHEBI:18420"/>
        <label>2</label>
    </ligand>
</feature>
<organism evidence="11 12">
    <name type="scientific">Plesiomonas shigelloides</name>
    <name type="common">Aeromonas shigelloides</name>
    <dbReference type="NCBI Taxonomy" id="703"/>
    <lineage>
        <taxon>Bacteria</taxon>
        <taxon>Pseudomonadati</taxon>
        <taxon>Pseudomonadota</taxon>
        <taxon>Gammaproteobacteria</taxon>
        <taxon>Enterobacterales</taxon>
        <taxon>Enterobacteriaceae</taxon>
        <taxon>Plesiomonas</taxon>
    </lineage>
</organism>
<proteinExistence type="inferred from homology"/>
<feature type="binding site" evidence="10">
    <location>
        <position position="91"/>
    </location>
    <ligand>
        <name>Mg(2+)</name>
        <dbReference type="ChEBI" id="CHEBI:18420"/>
        <label>1</label>
        <note>catalytic</note>
    </ligand>
</feature>
<accession>A0A8I1W4B6</accession>
<dbReference type="Pfam" id="PF00459">
    <property type="entry name" value="Inositol_P"/>
    <property type="match status" value="1"/>
</dbReference>
<dbReference type="PRINTS" id="PR00377">
    <property type="entry name" value="IMPHPHTASES"/>
</dbReference>
<dbReference type="InterPro" id="IPR000760">
    <property type="entry name" value="Inositol_monophosphatase-like"/>
</dbReference>
<dbReference type="GO" id="GO:0008441">
    <property type="term" value="F:3'(2'),5'-bisphosphate nucleotidase activity"/>
    <property type="evidence" value="ECO:0007669"/>
    <property type="project" value="UniProtKB-UniRule"/>
</dbReference>
<dbReference type="Proteomes" id="UP000664658">
    <property type="component" value="Unassembled WGS sequence"/>
</dbReference>
<evidence type="ECO:0000256" key="10">
    <source>
        <dbReference type="PIRSR" id="PIRSR600760-2"/>
    </source>
</evidence>
<feature type="binding site" evidence="9">
    <location>
        <begin position="90"/>
        <end position="93"/>
    </location>
    <ligand>
        <name>substrate</name>
    </ligand>
</feature>
<dbReference type="SUPFAM" id="SSF56655">
    <property type="entry name" value="Carbohydrate phosphatase"/>
    <property type="match status" value="1"/>
</dbReference>
<feature type="binding site" evidence="10">
    <location>
        <position position="90"/>
    </location>
    <ligand>
        <name>Mg(2+)</name>
        <dbReference type="ChEBI" id="CHEBI:18420"/>
        <label>2</label>
    </ligand>
</feature>
<dbReference type="InterPro" id="IPR050725">
    <property type="entry name" value="CysQ/Inositol_MonoPase"/>
</dbReference>
<dbReference type="InterPro" id="IPR020550">
    <property type="entry name" value="Inositol_monophosphatase_CS"/>
</dbReference>
<evidence type="ECO:0000256" key="5">
    <source>
        <dbReference type="ARBA" id="ARBA00022723"/>
    </source>
</evidence>
<dbReference type="Gene3D" id="3.30.540.10">
    <property type="entry name" value="Fructose-1,6-Bisphosphatase, subunit A, domain 1"/>
    <property type="match status" value="1"/>
</dbReference>
<dbReference type="EMBL" id="JAFNAA010000003">
    <property type="protein sequence ID" value="MBO1107268.1"/>
    <property type="molecule type" value="Genomic_DNA"/>
</dbReference>
<dbReference type="NCBIfam" id="TIGR01331">
    <property type="entry name" value="bisphos_cysQ"/>
    <property type="match status" value="1"/>
</dbReference>
<comment type="function">
    <text evidence="9">Converts adenosine-3',5'-bisphosphate (PAP) to AMP.</text>
</comment>
<comment type="caution">
    <text evidence="11">The sequence shown here is derived from an EMBL/GenBank/DDBJ whole genome shotgun (WGS) entry which is preliminary data.</text>
</comment>
<feature type="binding site" evidence="9">
    <location>
        <position position="68"/>
    </location>
    <ligand>
        <name>substrate</name>
    </ligand>
</feature>
<dbReference type="EC" id="3.1.3.7" evidence="9"/>
<evidence type="ECO:0000256" key="9">
    <source>
        <dbReference type="HAMAP-Rule" id="MF_02095"/>
    </source>
</evidence>
<dbReference type="PANTHER" id="PTHR43028">
    <property type="entry name" value="3'(2'),5'-BISPHOSPHATE NUCLEOTIDASE 1"/>
    <property type="match status" value="1"/>
</dbReference>
<feature type="binding site" evidence="10">
    <location>
        <position position="88"/>
    </location>
    <ligand>
        <name>Mg(2+)</name>
        <dbReference type="ChEBI" id="CHEBI:18420"/>
        <label>1</label>
        <note>catalytic</note>
    </ligand>
</feature>
<evidence type="ECO:0000256" key="6">
    <source>
        <dbReference type="ARBA" id="ARBA00022801"/>
    </source>
</evidence>
<comment type="cofactor">
    <cofactor evidence="9 10">
        <name>Mg(2+)</name>
        <dbReference type="ChEBI" id="CHEBI:18420"/>
    </cofactor>
</comment>
<dbReference type="PANTHER" id="PTHR43028:SF7">
    <property type="entry name" value="3'(2'),5'-BISPHOSPHATE NUCLEOTIDASE CYSQ"/>
    <property type="match status" value="1"/>
</dbReference>
<dbReference type="CDD" id="cd01638">
    <property type="entry name" value="CysQ"/>
    <property type="match status" value="1"/>
</dbReference>
<dbReference type="Gene3D" id="3.40.190.80">
    <property type="match status" value="1"/>
</dbReference>
<gene>
    <name evidence="9 11" type="primary">cysQ</name>
    <name evidence="11" type="ORF">J2R62_03375</name>
</gene>
<feature type="binding site" evidence="9">
    <location>
        <position position="217"/>
    </location>
    <ligand>
        <name>substrate</name>
    </ligand>
</feature>
<dbReference type="GO" id="GO:0000287">
    <property type="term" value="F:magnesium ion binding"/>
    <property type="evidence" value="ECO:0007669"/>
    <property type="project" value="UniProtKB-UniRule"/>
</dbReference>
<comment type="catalytic activity">
    <reaction evidence="1 9">
        <text>adenosine 3',5'-bisphosphate + H2O = AMP + phosphate</text>
        <dbReference type="Rhea" id="RHEA:10040"/>
        <dbReference type="ChEBI" id="CHEBI:15377"/>
        <dbReference type="ChEBI" id="CHEBI:43474"/>
        <dbReference type="ChEBI" id="CHEBI:58343"/>
        <dbReference type="ChEBI" id="CHEBI:456215"/>
        <dbReference type="EC" id="3.1.3.7"/>
    </reaction>
</comment>
<dbReference type="AlphaFoldDB" id="A0A8I1W4B6"/>
<comment type="subcellular location">
    <subcellularLocation>
        <location evidence="9">Cell inner membrane</location>
        <topology evidence="9">Peripheral membrane protein</topology>
        <orientation evidence="9">Cytoplasmic side</orientation>
    </subcellularLocation>
</comment>
<keyword evidence="6 9" id="KW-0378">Hydrolase</keyword>
<evidence type="ECO:0000256" key="8">
    <source>
        <dbReference type="ARBA" id="ARBA00023136"/>
    </source>
</evidence>
<dbReference type="GO" id="GO:0000103">
    <property type="term" value="P:sulfate assimilation"/>
    <property type="evidence" value="ECO:0007669"/>
    <property type="project" value="TreeGrafter"/>
</dbReference>
<comment type="similarity">
    <text evidence="2 9">Belongs to the inositol monophosphatase superfamily. CysQ family.</text>
</comment>
<feature type="binding site" evidence="9">
    <location>
        <position position="90"/>
    </location>
    <ligand>
        <name>Mg(2+)</name>
        <dbReference type="ChEBI" id="CHEBI:18420"/>
        <label>1</label>
    </ligand>
</feature>
<dbReference type="GO" id="GO:0050427">
    <property type="term" value="P:3'-phosphoadenosine 5'-phosphosulfate metabolic process"/>
    <property type="evidence" value="ECO:0007669"/>
    <property type="project" value="TreeGrafter"/>
</dbReference>
<dbReference type="InterPro" id="IPR020583">
    <property type="entry name" value="Inositol_monoP_metal-BS"/>
</dbReference>
<dbReference type="GO" id="GO:0005886">
    <property type="term" value="C:plasma membrane"/>
    <property type="evidence" value="ECO:0007669"/>
    <property type="project" value="UniProtKB-SubCell"/>
</dbReference>
<feature type="binding site" evidence="9">
    <location>
        <position position="68"/>
    </location>
    <ligand>
        <name>Mg(2+)</name>
        <dbReference type="ChEBI" id="CHEBI:18420"/>
        <label>1</label>
    </ligand>
</feature>
<evidence type="ECO:0000256" key="2">
    <source>
        <dbReference type="ARBA" id="ARBA00005289"/>
    </source>
</evidence>
<feature type="binding site" evidence="9">
    <location>
        <position position="91"/>
    </location>
    <ligand>
        <name>Mg(2+)</name>
        <dbReference type="ChEBI" id="CHEBI:18420"/>
        <label>2</label>
    </ligand>
</feature>
<dbReference type="InterPro" id="IPR006240">
    <property type="entry name" value="CysQ"/>
</dbReference>
<evidence type="ECO:0000256" key="1">
    <source>
        <dbReference type="ARBA" id="ARBA00001625"/>
    </source>
</evidence>